<dbReference type="Proteomes" id="UP000186997">
    <property type="component" value="Unassembled WGS sequence"/>
</dbReference>
<dbReference type="STRING" id="287098.SAMN05421665_0321"/>
<dbReference type="EMBL" id="FTPR01000001">
    <property type="protein sequence ID" value="SIT76159.1"/>
    <property type="molecule type" value="Genomic_DNA"/>
</dbReference>
<gene>
    <name evidence="1" type="ORF">SAMN05421665_0321</name>
</gene>
<proteinExistence type="predicted"/>
<dbReference type="AlphaFoldDB" id="A0A1R3WDH5"/>
<organism evidence="1 2">
    <name type="scientific">Yoonia rosea</name>
    <dbReference type="NCBI Taxonomy" id="287098"/>
    <lineage>
        <taxon>Bacteria</taxon>
        <taxon>Pseudomonadati</taxon>
        <taxon>Pseudomonadota</taxon>
        <taxon>Alphaproteobacteria</taxon>
        <taxon>Rhodobacterales</taxon>
        <taxon>Paracoccaceae</taxon>
        <taxon>Yoonia</taxon>
    </lineage>
</organism>
<reference evidence="2" key="1">
    <citation type="submission" date="2017-01" db="EMBL/GenBank/DDBJ databases">
        <authorList>
            <person name="Varghese N."/>
            <person name="Submissions S."/>
        </authorList>
    </citation>
    <scope>NUCLEOTIDE SEQUENCE [LARGE SCALE GENOMIC DNA]</scope>
    <source>
        <strain evidence="2">DSM 29591</strain>
    </source>
</reference>
<sequence length="75" mass="8174">MPVQATANGSPDVNYKDEIAMTPVSRATSQKPETASSTWREIVQSGADSAQIEGFALEHLIDLQRDRMRPTGEGQ</sequence>
<name>A0A1R3WDH5_9RHOB</name>
<evidence type="ECO:0000313" key="1">
    <source>
        <dbReference type="EMBL" id="SIT76159.1"/>
    </source>
</evidence>
<evidence type="ECO:0000313" key="2">
    <source>
        <dbReference type="Proteomes" id="UP000186997"/>
    </source>
</evidence>
<accession>A0A1R3WDH5</accession>
<keyword evidence="2" id="KW-1185">Reference proteome</keyword>
<protein>
    <submittedName>
        <fullName evidence="1">Uncharacterized protein</fullName>
    </submittedName>
</protein>